<evidence type="ECO:0000313" key="3">
    <source>
        <dbReference type="Proteomes" id="UP000271162"/>
    </source>
</evidence>
<dbReference type="Proteomes" id="UP000271162">
    <property type="component" value="Unassembled WGS sequence"/>
</dbReference>
<dbReference type="InterPro" id="IPR001124">
    <property type="entry name" value="Lipid-bd_serum_glycop_C"/>
</dbReference>
<keyword evidence="3" id="KW-1185">Reference proteome</keyword>
<proteinExistence type="predicted"/>
<evidence type="ECO:0000313" key="4">
    <source>
        <dbReference type="WBParaSite" id="NBR_0002124301-mRNA-1"/>
    </source>
</evidence>
<reference evidence="2 3" key="2">
    <citation type="submission" date="2018-11" db="EMBL/GenBank/DDBJ databases">
        <authorList>
            <consortium name="Pathogen Informatics"/>
        </authorList>
    </citation>
    <scope>NUCLEOTIDE SEQUENCE [LARGE SCALE GENOMIC DNA]</scope>
</reference>
<dbReference type="InterPro" id="IPR017943">
    <property type="entry name" value="Bactericidal_perm-incr_a/b_dom"/>
</dbReference>
<evidence type="ECO:0000259" key="1">
    <source>
        <dbReference type="Pfam" id="PF02886"/>
    </source>
</evidence>
<protein>
    <submittedName>
        <fullName evidence="4">BPI2 domain-containing protein</fullName>
    </submittedName>
</protein>
<reference evidence="4" key="1">
    <citation type="submission" date="2017-02" db="UniProtKB">
        <authorList>
            <consortium name="WormBaseParasite"/>
        </authorList>
    </citation>
    <scope>IDENTIFICATION</scope>
</reference>
<name>A0A0N4YVH1_NIPBR</name>
<dbReference type="EMBL" id="UYSL01026083">
    <property type="protein sequence ID" value="VDL84990.1"/>
    <property type="molecule type" value="Genomic_DNA"/>
</dbReference>
<dbReference type="Gene3D" id="3.15.20.10">
    <property type="entry name" value="Bactericidal permeability-increasing protein, domain 2"/>
    <property type="match status" value="2"/>
</dbReference>
<accession>A0A0N4YVH1</accession>
<gene>
    <name evidence="2" type="ORF">NBR_LOCUS21244</name>
</gene>
<dbReference type="Pfam" id="PF02886">
    <property type="entry name" value="LBP_BPI_CETP_C"/>
    <property type="match status" value="1"/>
</dbReference>
<dbReference type="OMA" id="FNVERMR"/>
<sequence>MSGQVRSTKSNEVSPYRVPFPFRLPYNTQRRMVEIIISQYSVNSLLYLAHRYRNISSIWFDGIFSLNDRFCVYFRTNSLLFHVDSRFPMIGNVLKTSCTVDEVCITDQVEEVGATYPNKKLELIIRTTQPPVVTFLKDEMRLTLEGRCLFFLEGTRQKVGVIPFSAEASIQLQTIGPLLKGKLSITRLTFTKGVEFFGLNIDDLEGLRKAAKMALENLANVIFGAGIPLTASNLK</sequence>
<feature type="domain" description="Lipid-binding serum glycoprotein C-terminal" evidence="1">
    <location>
        <begin position="70"/>
        <end position="230"/>
    </location>
</feature>
<organism evidence="4">
    <name type="scientific">Nippostrongylus brasiliensis</name>
    <name type="common">Rat hookworm</name>
    <dbReference type="NCBI Taxonomy" id="27835"/>
    <lineage>
        <taxon>Eukaryota</taxon>
        <taxon>Metazoa</taxon>
        <taxon>Ecdysozoa</taxon>
        <taxon>Nematoda</taxon>
        <taxon>Chromadorea</taxon>
        <taxon>Rhabditida</taxon>
        <taxon>Rhabditina</taxon>
        <taxon>Rhabditomorpha</taxon>
        <taxon>Strongyloidea</taxon>
        <taxon>Heligmosomidae</taxon>
        <taxon>Nippostrongylus</taxon>
    </lineage>
</organism>
<dbReference type="SUPFAM" id="SSF55394">
    <property type="entry name" value="Bactericidal permeability-increasing protein, BPI"/>
    <property type="match status" value="1"/>
</dbReference>
<dbReference type="PANTHER" id="PTHR10504">
    <property type="entry name" value="BACTERICIDAL PERMEABILITY-INCREASING BPI PROTEIN-RELATED"/>
    <property type="match status" value="1"/>
</dbReference>
<dbReference type="PANTHER" id="PTHR10504:SF134">
    <property type="entry name" value="BPI2 DOMAIN-CONTAINING PROTEIN"/>
    <property type="match status" value="1"/>
</dbReference>
<dbReference type="WBParaSite" id="NBR_0002124301-mRNA-1">
    <property type="protein sequence ID" value="NBR_0002124301-mRNA-1"/>
    <property type="gene ID" value="NBR_0002124301"/>
</dbReference>
<dbReference type="InterPro" id="IPR032942">
    <property type="entry name" value="BPI/LBP/Plunc"/>
</dbReference>
<dbReference type="GO" id="GO:0008289">
    <property type="term" value="F:lipid binding"/>
    <property type="evidence" value="ECO:0007669"/>
    <property type="project" value="InterPro"/>
</dbReference>
<evidence type="ECO:0000313" key="2">
    <source>
        <dbReference type="EMBL" id="VDL84990.1"/>
    </source>
</evidence>
<dbReference type="STRING" id="27835.A0A0N4YVH1"/>
<dbReference type="GO" id="GO:0005615">
    <property type="term" value="C:extracellular space"/>
    <property type="evidence" value="ECO:0007669"/>
    <property type="project" value="TreeGrafter"/>
</dbReference>
<dbReference type="AlphaFoldDB" id="A0A0N4YVH1"/>